<name>A0ABS6K878_9FIRM</name>
<evidence type="ECO:0000313" key="2">
    <source>
        <dbReference type="EMBL" id="MBU9726726.1"/>
    </source>
</evidence>
<evidence type="ECO:0000313" key="3">
    <source>
        <dbReference type="Proteomes" id="UP001314681"/>
    </source>
</evidence>
<dbReference type="PANTHER" id="PTHR43283:SF3">
    <property type="entry name" value="BETA-LACTAMASE FAMILY PROTEIN (AFU_ORTHOLOGUE AFUA_5G07500)"/>
    <property type="match status" value="1"/>
</dbReference>
<dbReference type="EMBL" id="JAHQCX010000007">
    <property type="protein sequence ID" value="MBU9726726.1"/>
    <property type="molecule type" value="Genomic_DNA"/>
</dbReference>
<proteinExistence type="predicted"/>
<feature type="domain" description="Beta-lactamase-related" evidence="1">
    <location>
        <begin position="22"/>
        <end position="370"/>
    </location>
</feature>
<dbReference type="Proteomes" id="UP001314681">
    <property type="component" value="Unassembled WGS sequence"/>
</dbReference>
<evidence type="ECO:0000259" key="1">
    <source>
        <dbReference type="Pfam" id="PF00144"/>
    </source>
</evidence>
<reference evidence="2 3" key="1">
    <citation type="submission" date="2021-06" db="EMBL/GenBank/DDBJ databases">
        <title>Description of novel taxa of the family Lachnospiraceae.</title>
        <authorList>
            <person name="Chaplin A.V."/>
            <person name="Sokolova S.R."/>
            <person name="Pikina A.P."/>
            <person name="Korzhanova M."/>
            <person name="Belova V."/>
            <person name="Korostin D."/>
            <person name="Efimov B.A."/>
        </authorList>
    </citation>
    <scope>NUCLEOTIDE SEQUENCE [LARGE SCALE GENOMIC DNA]</scope>
    <source>
        <strain evidence="2 3">ASD4241</strain>
    </source>
</reference>
<accession>A0ABS6K878</accession>
<comment type="caution">
    <text evidence="2">The sequence shown here is derived from an EMBL/GenBank/DDBJ whole genome shotgun (WGS) entry which is preliminary data.</text>
</comment>
<dbReference type="SUPFAM" id="SSF56601">
    <property type="entry name" value="beta-lactamase/transpeptidase-like"/>
    <property type="match status" value="1"/>
</dbReference>
<organism evidence="2 3">
    <name type="scientific">Diplocloster modestus</name>
    <dbReference type="NCBI Taxonomy" id="2850322"/>
    <lineage>
        <taxon>Bacteria</taxon>
        <taxon>Bacillati</taxon>
        <taxon>Bacillota</taxon>
        <taxon>Clostridia</taxon>
        <taxon>Lachnospirales</taxon>
        <taxon>Lachnospiraceae</taxon>
        <taxon>Diplocloster</taxon>
    </lineage>
</organism>
<gene>
    <name evidence="2" type="ORF">KTH90_11940</name>
</gene>
<dbReference type="InterPro" id="IPR012338">
    <property type="entry name" value="Beta-lactam/transpept-like"/>
</dbReference>
<keyword evidence="3" id="KW-1185">Reference proteome</keyword>
<dbReference type="InterPro" id="IPR050789">
    <property type="entry name" value="Diverse_Enzym_Activities"/>
</dbReference>
<dbReference type="PANTHER" id="PTHR43283">
    <property type="entry name" value="BETA-LACTAMASE-RELATED"/>
    <property type="match status" value="1"/>
</dbReference>
<dbReference type="RefSeq" id="WP_238726854.1">
    <property type="nucleotide sequence ID" value="NZ_JAHQCX010000007.1"/>
</dbReference>
<protein>
    <submittedName>
        <fullName evidence="2">Beta-lactamase family protein</fullName>
    </submittedName>
</protein>
<dbReference type="InterPro" id="IPR001466">
    <property type="entry name" value="Beta-lactam-related"/>
</dbReference>
<dbReference type="Gene3D" id="3.40.710.10">
    <property type="entry name" value="DD-peptidase/beta-lactamase superfamily"/>
    <property type="match status" value="1"/>
</dbReference>
<sequence length="386" mass="43479">MIRIEHLKYLEILLENEAKIGRLRDAACAVVTKAGTEYEFYLGKAQRSTIYRIFSMTKPFVAAGIYLLLERGEIALTQKLSEFYPFFRNPTVWTDHKICPAHREVRLMDLMHMVSGIAYPGDGTYSGEYMQKKISALTQAYEGGNEVDSESVLRAFADTPLIFQPGEQWHYGASADILGSVIEKVSRMDLAEFFGRELLEPLNMKNSGFWVAKDSRPNLADIYTRNTGALEKIDRDLERKLKLRDPCKRPPFLAGGSGLYSTLSDYAQFVRMLLGKGEYKGRRVLGKSSIMGMASAALREEQRKSIYFDGLEGYSYGNLMRHLTSVPVSGGIGTAGEFGWDGLLGNDFFVSIEEGVGFIFMQQIAEGADYTLRRKMRQIVYGALER</sequence>
<dbReference type="Pfam" id="PF00144">
    <property type="entry name" value="Beta-lactamase"/>
    <property type="match status" value="1"/>
</dbReference>